<evidence type="ECO:0008006" key="5">
    <source>
        <dbReference type="Google" id="ProtNLM"/>
    </source>
</evidence>
<evidence type="ECO:0000256" key="1">
    <source>
        <dbReference type="SAM" id="MobiDB-lite"/>
    </source>
</evidence>
<keyword evidence="4" id="KW-1185">Reference proteome</keyword>
<accession>A0A2S5BFH2</accession>
<protein>
    <recommendedName>
        <fullName evidence="5">L-Fucosyltransferase</fullName>
    </recommendedName>
</protein>
<dbReference type="AlphaFoldDB" id="A0A2S5BFH2"/>
<sequence>MYRLRNALSYQRAGPTAPTHGRAPLPPYDRLSEDREPPEDASAADFGRGIQQGNDVWRNWARGVAICVISLLFGILLARSDALRRYSACEDNFATEAGVWADYGQVGEVRVGTKPLKVLEPCKRTLLLQWSRYGNGLGSLVTAAMQTVLFAKDHDYDLLFSREANAYGAFLDSFTPHEPRRCRVTADMYNVGYDVQLHDVTSEAWRYRGPPRSAKDVDRLAVAEEDILLVNQWIRNNTYGNLSELESLPSTSAFAPIPAPATVPRLFRQRFLQYSAVAAEYFQLNPKVLAVRDTFKWTLGLEGPSKRPVIGVHFRGGDKITLECLQSPRLSWWAPLNLCCGLHSVLTCHVIYSGNITVHCIAALNALTTFAPSYPLFLSSTAKARLLLMSAEPNAPELFAADPLCARHFDVESFAHGGTRKPFEQPAFQAMRREDRLEDTHRFLAGIDILANWVDAAVVSANSNAGRLILVYGGSARVIKEQRIRSVDVPWHPLHWTPHAGYCDGTFKCFPPA</sequence>
<keyword evidence="2" id="KW-0812">Transmembrane</keyword>
<reference evidence="3 4" key="1">
    <citation type="journal article" date="2018" name="Front. Microbiol.">
        <title>Prospects for Fungal Bioremediation of Acidic Radioactive Waste Sites: Characterization and Genome Sequence of Rhodotorula taiwanensis MD1149.</title>
        <authorList>
            <person name="Tkavc R."/>
            <person name="Matrosova V.Y."/>
            <person name="Grichenko O.E."/>
            <person name="Gostincar C."/>
            <person name="Volpe R.P."/>
            <person name="Klimenkova P."/>
            <person name="Gaidamakova E.K."/>
            <person name="Zhou C.E."/>
            <person name="Stewart B.J."/>
            <person name="Lyman M.G."/>
            <person name="Malfatti S.A."/>
            <person name="Rubinfeld B."/>
            <person name="Courtot M."/>
            <person name="Singh J."/>
            <person name="Dalgard C.L."/>
            <person name="Hamilton T."/>
            <person name="Frey K.G."/>
            <person name="Gunde-Cimerman N."/>
            <person name="Dugan L."/>
            <person name="Daly M.J."/>
        </authorList>
    </citation>
    <scope>NUCLEOTIDE SEQUENCE [LARGE SCALE GENOMIC DNA]</scope>
    <source>
        <strain evidence="3 4">MD1149</strain>
    </source>
</reference>
<dbReference type="EMBL" id="PJQD01000014">
    <property type="protein sequence ID" value="POY75526.1"/>
    <property type="molecule type" value="Genomic_DNA"/>
</dbReference>
<dbReference type="STRING" id="741276.A0A2S5BFH2"/>
<evidence type="ECO:0000256" key="2">
    <source>
        <dbReference type="SAM" id="Phobius"/>
    </source>
</evidence>
<dbReference type="Proteomes" id="UP000237144">
    <property type="component" value="Unassembled WGS sequence"/>
</dbReference>
<organism evidence="3 4">
    <name type="scientific">Rhodotorula taiwanensis</name>
    <dbReference type="NCBI Taxonomy" id="741276"/>
    <lineage>
        <taxon>Eukaryota</taxon>
        <taxon>Fungi</taxon>
        <taxon>Dikarya</taxon>
        <taxon>Basidiomycota</taxon>
        <taxon>Pucciniomycotina</taxon>
        <taxon>Microbotryomycetes</taxon>
        <taxon>Sporidiobolales</taxon>
        <taxon>Sporidiobolaceae</taxon>
        <taxon>Rhodotorula</taxon>
    </lineage>
</organism>
<proteinExistence type="predicted"/>
<evidence type="ECO:0000313" key="4">
    <source>
        <dbReference type="Proteomes" id="UP000237144"/>
    </source>
</evidence>
<evidence type="ECO:0000313" key="3">
    <source>
        <dbReference type="EMBL" id="POY75526.1"/>
    </source>
</evidence>
<feature type="region of interest" description="Disordered" evidence="1">
    <location>
        <begin position="8"/>
        <end position="46"/>
    </location>
</feature>
<name>A0A2S5BFH2_9BASI</name>
<gene>
    <name evidence="3" type="ORF">BMF94_1429</name>
</gene>
<keyword evidence="2" id="KW-1133">Transmembrane helix</keyword>
<feature type="transmembrane region" description="Helical" evidence="2">
    <location>
        <begin position="60"/>
        <end position="78"/>
    </location>
</feature>
<comment type="caution">
    <text evidence="3">The sequence shown here is derived from an EMBL/GenBank/DDBJ whole genome shotgun (WGS) entry which is preliminary data.</text>
</comment>
<keyword evidence="2" id="KW-0472">Membrane</keyword>